<dbReference type="GeneID" id="90040542"/>
<sequence length="496" mass="53403">MAAAFVDDSVGKSKLRRRRRLGLDHASPHLSPFSPSRVFDPPRHPGLSHFSLICRAYLPVQRPHASAQILNLHPAPARTTPSSRVSGVTQSIRQKLNFVDEGKWKKFSARRLELIDKMALSTKKASEQDDVIIAVADTLREENGFPPDTLQDFDKLVRAAVQSVRRNRKRLPKSKSRSKSLSVERDMSSESSSSHMGMIDHSSAIPIYESRMATDPWPVSSSASLSPSIDVLAASTSSSVSDASSSYMSSYHPSHLGRLSDPSVGSVRPTLARSPTASSMSSVSTFSSYLSASNEDTESTGSQTSLDVYTASSSSSVSSQSSTLSSLPRTLPSPGITTSLISKSVSTALPDPANDRDQSIALELLYANVLYPCLISRSQMAASSSNCLPFLLNIVRRALGLADNSLVALYYTRKADGVRYQIASDAEAELLLRTRLGMDSLRIEVLAMALSQSSVVNHQTSTSVSLLSPSGSTLSPVSDTNEPRTRRISIGALVVA</sequence>
<feature type="compositionally biased region" description="Basic residues" evidence="1">
    <location>
        <begin position="165"/>
        <end position="178"/>
    </location>
</feature>
<dbReference type="InterPro" id="IPR007147">
    <property type="entry name" value="TF_Vhr"/>
</dbReference>
<evidence type="ECO:0000256" key="1">
    <source>
        <dbReference type="SAM" id="MobiDB-lite"/>
    </source>
</evidence>
<reference evidence="2 3" key="1">
    <citation type="submission" date="2024-03" db="EMBL/GenBank/DDBJ databases">
        <title>Genome-scale model development and genomic sequencing of the oleaginous clade Lipomyces.</title>
        <authorList>
            <consortium name="Lawrence Berkeley National Laboratory"/>
            <person name="Czajka J.J."/>
            <person name="Han Y."/>
            <person name="Kim J."/>
            <person name="Mondo S.J."/>
            <person name="Hofstad B.A."/>
            <person name="Robles A."/>
            <person name="Haridas S."/>
            <person name="Riley R."/>
            <person name="LaButti K."/>
            <person name="Pangilinan J."/>
            <person name="Andreopoulos W."/>
            <person name="Lipzen A."/>
            <person name="Yan J."/>
            <person name="Wang M."/>
            <person name="Ng V."/>
            <person name="Grigoriev I.V."/>
            <person name="Spatafora J.W."/>
            <person name="Magnuson J.K."/>
            <person name="Baker S.E."/>
            <person name="Pomraning K.R."/>
        </authorList>
    </citation>
    <scope>NUCLEOTIDE SEQUENCE [LARGE SCALE GENOMIC DNA]</scope>
    <source>
        <strain evidence="2 3">Phaff 52-87</strain>
    </source>
</reference>
<organism evidence="2 3">
    <name type="scientific">Myxozyma melibiosi</name>
    <dbReference type="NCBI Taxonomy" id="54550"/>
    <lineage>
        <taxon>Eukaryota</taxon>
        <taxon>Fungi</taxon>
        <taxon>Dikarya</taxon>
        <taxon>Ascomycota</taxon>
        <taxon>Saccharomycotina</taxon>
        <taxon>Lipomycetes</taxon>
        <taxon>Lipomycetales</taxon>
        <taxon>Lipomycetaceae</taxon>
        <taxon>Myxozyma</taxon>
    </lineage>
</organism>
<dbReference type="Proteomes" id="UP001498771">
    <property type="component" value="Unassembled WGS sequence"/>
</dbReference>
<dbReference type="EMBL" id="JBBJBU010000001">
    <property type="protein sequence ID" value="KAK7208012.1"/>
    <property type="molecule type" value="Genomic_DNA"/>
</dbReference>
<gene>
    <name evidence="2" type="ORF">BZA70DRAFT_32789</name>
</gene>
<name>A0ABR1FDS9_9ASCO</name>
<accession>A0ABR1FDS9</accession>
<evidence type="ECO:0000313" key="3">
    <source>
        <dbReference type="Proteomes" id="UP001498771"/>
    </source>
</evidence>
<proteinExistence type="predicted"/>
<feature type="compositionally biased region" description="Low complexity" evidence="1">
    <location>
        <begin position="243"/>
        <end position="254"/>
    </location>
</feature>
<comment type="caution">
    <text evidence="2">The sequence shown here is derived from an EMBL/GenBank/DDBJ whole genome shotgun (WGS) entry which is preliminary data.</text>
</comment>
<dbReference type="RefSeq" id="XP_064771045.1">
    <property type="nucleotide sequence ID" value="XM_064915030.1"/>
</dbReference>
<keyword evidence="3" id="KW-1185">Reference proteome</keyword>
<feature type="region of interest" description="Disordered" evidence="1">
    <location>
        <begin position="164"/>
        <end position="198"/>
    </location>
</feature>
<dbReference type="Pfam" id="PF04001">
    <property type="entry name" value="Vhr1"/>
    <property type="match status" value="1"/>
</dbReference>
<feature type="region of interest" description="Disordered" evidence="1">
    <location>
        <begin position="243"/>
        <end position="281"/>
    </location>
</feature>
<protein>
    <submittedName>
        <fullName evidence="2">Transcription factor Vhr1-domain-containing protein</fullName>
    </submittedName>
</protein>
<evidence type="ECO:0000313" key="2">
    <source>
        <dbReference type="EMBL" id="KAK7208012.1"/>
    </source>
</evidence>